<sequence>MPVTKPLDRDPALDVPMWRALDLQRAYAYRDRGVAATILDDLDGAQLGDLVGVLIDMHNQDLTDLSSLGAAVAVSALRSEFDQVAACAPAESEFAITTVLRDVAGGADMTAALKSLAPVARAHLLAAYVTAMNVSAFGRAGCQRRLEATAEITEQDLGKPRPYPQPLPAGR</sequence>
<dbReference type="STRING" id="112413.SAMN05421854_13315"/>
<dbReference type="Proteomes" id="UP000199137">
    <property type="component" value="Unassembled WGS sequence"/>
</dbReference>
<name>A0A1I6BMG0_9PSEU</name>
<proteinExistence type="predicted"/>
<organism evidence="1 2">
    <name type="scientific">Amycolatopsis rubida</name>
    <dbReference type="NCBI Taxonomy" id="112413"/>
    <lineage>
        <taxon>Bacteria</taxon>
        <taxon>Bacillati</taxon>
        <taxon>Actinomycetota</taxon>
        <taxon>Actinomycetes</taxon>
        <taxon>Pseudonocardiales</taxon>
        <taxon>Pseudonocardiaceae</taxon>
        <taxon>Amycolatopsis</taxon>
    </lineage>
</organism>
<protein>
    <submittedName>
        <fullName evidence="1">Uncharacterized protein</fullName>
    </submittedName>
</protein>
<accession>A0A1I6BMG0</accession>
<dbReference type="AlphaFoldDB" id="A0A1I6BMG0"/>
<gene>
    <name evidence="1" type="ORF">SAMN05421854_13315</name>
</gene>
<evidence type="ECO:0000313" key="2">
    <source>
        <dbReference type="Proteomes" id="UP000199137"/>
    </source>
</evidence>
<reference evidence="1 2" key="1">
    <citation type="submission" date="2016-10" db="EMBL/GenBank/DDBJ databases">
        <authorList>
            <person name="de Groot N.N."/>
        </authorList>
    </citation>
    <scope>NUCLEOTIDE SEQUENCE [LARGE SCALE GENOMIC DNA]</scope>
    <source>
        <strain evidence="1 2">DSM 44637</strain>
    </source>
</reference>
<evidence type="ECO:0000313" key="1">
    <source>
        <dbReference type="EMBL" id="SFQ82129.1"/>
    </source>
</evidence>
<dbReference type="EMBL" id="FOWC01000033">
    <property type="protein sequence ID" value="SFQ82129.1"/>
    <property type="molecule type" value="Genomic_DNA"/>
</dbReference>